<feature type="transmembrane region" description="Helical" evidence="1">
    <location>
        <begin position="27"/>
        <end position="52"/>
    </location>
</feature>
<dbReference type="SUPFAM" id="SSF55073">
    <property type="entry name" value="Nucleotide cyclase"/>
    <property type="match status" value="1"/>
</dbReference>
<dbReference type="Proteomes" id="UP000049983">
    <property type="component" value="Unassembled WGS sequence"/>
</dbReference>
<gene>
    <name evidence="3" type="primary">adrA</name>
    <name evidence="3" type="ORF">LA5096_04324</name>
</gene>
<dbReference type="InterPro" id="IPR007892">
    <property type="entry name" value="CHASE4"/>
</dbReference>
<dbReference type="InterPro" id="IPR052163">
    <property type="entry name" value="DGC-Regulatory_Protein"/>
</dbReference>
<keyword evidence="1" id="KW-0812">Transmembrane</keyword>
<dbReference type="InterPro" id="IPR029787">
    <property type="entry name" value="Nucleotide_cyclase"/>
</dbReference>
<dbReference type="Gene3D" id="3.30.70.270">
    <property type="match status" value="1"/>
</dbReference>
<dbReference type="Pfam" id="PF00990">
    <property type="entry name" value="GGDEF"/>
    <property type="match status" value="1"/>
</dbReference>
<dbReference type="Pfam" id="PF05228">
    <property type="entry name" value="CHASE4"/>
    <property type="match status" value="1"/>
</dbReference>
<dbReference type="InterPro" id="IPR000160">
    <property type="entry name" value="GGDEF_dom"/>
</dbReference>
<keyword evidence="1" id="KW-0472">Membrane</keyword>
<dbReference type="STRING" id="311410.LA5095_04379"/>
<keyword evidence="1" id="KW-1133">Transmembrane helix</keyword>
<keyword evidence="3" id="KW-0808">Transferase</keyword>
<feature type="transmembrane region" description="Helical" evidence="1">
    <location>
        <begin position="286"/>
        <end position="309"/>
    </location>
</feature>
<evidence type="ECO:0000259" key="2">
    <source>
        <dbReference type="PROSITE" id="PS50887"/>
    </source>
</evidence>
<name>A0A0M7AVI0_9HYPH</name>
<dbReference type="InterPro" id="IPR043128">
    <property type="entry name" value="Rev_trsase/Diguanyl_cyclase"/>
</dbReference>
<dbReference type="SMART" id="SM00267">
    <property type="entry name" value="GGDEF"/>
    <property type="match status" value="1"/>
</dbReference>
<keyword evidence="3" id="KW-0548">Nucleotidyltransferase</keyword>
<dbReference type="CDD" id="cd01949">
    <property type="entry name" value="GGDEF"/>
    <property type="match status" value="1"/>
</dbReference>
<dbReference type="NCBIfam" id="TIGR00254">
    <property type="entry name" value="GGDEF"/>
    <property type="match status" value="1"/>
</dbReference>
<dbReference type="GeneID" id="97671626"/>
<protein>
    <submittedName>
        <fullName evidence="3">Putative diguanylate cyclase AdrA</fullName>
        <ecNumber evidence="3">2.7.7.65</ecNumber>
    </submittedName>
</protein>
<organism evidence="3 4">
    <name type="scientific">Roseibium album</name>
    <dbReference type="NCBI Taxonomy" id="311410"/>
    <lineage>
        <taxon>Bacteria</taxon>
        <taxon>Pseudomonadati</taxon>
        <taxon>Pseudomonadota</taxon>
        <taxon>Alphaproteobacteria</taxon>
        <taxon>Hyphomicrobiales</taxon>
        <taxon>Stappiaceae</taxon>
        <taxon>Roseibium</taxon>
    </lineage>
</organism>
<dbReference type="EC" id="2.7.7.65" evidence="3"/>
<proteinExistence type="predicted"/>
<reference evidence="4" key="1">
    <citation type="submission" date="2015-07" db="EMBL/GenBank/DDBJ databases">
        <authorList>
            <person name="Rodrigo-Torres Lidia"/>
            <person name="Arahal R.David."/>
        </authorList>
    </citation>
    <scope>NUCLEOTIDE SEQUENCE [LARGE SCALE GENOMIC DNA]</scope>
    <source>
        <strain evidence="4">CECT 5096</strain>
    </source>
</reference>
<dbReference type="PANTHER" id="PTHR46663">
    <property type="entry name" value="DIGUANYLATE CYCLASE DGCT-RELATED"/>
    <property type="match status" value="1"/>
</dbReference>
<accession>A0A0M7AVI0</accession>
<dbReference type="GO" id="GO:0052621">
    <property type="term" value="F:diguanylate cyclase activity"/>
    <property type="evidence" value="ECO:0007669"/>
    <property type="project" value="UniProtKB-EC"/>
</dbReference>
<evidence type="ECO:0000313" key="4">
    <source>
        <dbReference type="Proteomes" id="UP000049983"/>
    </source>
</evidence>
<dbReference type="PROSITE" id="PS50887">
    <property type="entry name" value="GGDEF"/>
    <property type="match status" value="1"/>
</dbReference>
<dbReference type="AlphaFoldDB" id="A0A0M7AVI0"/>
<dbReference type="RefSeq" id="WP_055118708.1">
    <property type="nucleotide sequence ID" value="NZ_CXWA01000008.1"/>
</dbReference>
<keyword evidence="4" id="KW-1185">Reference proteome</keyword>
<evidence type="ECO:0000256" key="1">
    <source>
        <dbReference type="SAM" id="Phobius"/>
    </source>
</evidence>
<dbReference type="OrthoDB" id="9812260at2"/>
<feature type="domain" description="GGDEF" evidence="2">
    <location>
        <begin position="358"/>
        <end position="492"/>
    </location>
</feature>
<sequence length="512" mass="57186">MFWNRKSGDIAGTTDGSRAATGRQIKIWIYGLAAMLIVLSTASLTFIAHLAWSEADRRSLEGDKLRFTTALKQYQKLIALDQIGLAQWDETFTALQHPLNRDFIEDLLVTDLWEQFDLERTFIVNADGSLIAQAIEDNTLFPTETTAADPIIKHLADRTRESFDARTRQASTGLADWYLPQSVLLDVSNSAYAIIDGQPALLVAVPVLPDEGRVNWTENNPAVLINAVYFDNEFLAELNEALNYRDFQFFAGEPASRHPTNHLVWAADGSVLGYFRWDHEKPGLHIWFMALPLIVLITAIIAVVAFAIAAKISRLSTSLEESERKNHHFANHDALTGLPNRHHFSDRLAFSIDNLPDKGFALFACDLDRFKPINDTFGHEVGDKVLCRVAERFQSHFGNDDVVCRIGGDEFIVLMTKYSNLDELEDRANKLRTEMSAPIEIGNGETVQIGVSVGIATAPECGTNDKDLIRTADMALYRAKENGRNVVEFAVPRYLKKTDGDNLAGFRVQSGK</sequence>
<dbReference type="FunFam" id="3.30.70.270:FF:000001">
    <property type="entry name" value="Diguanylate cyclase domain protein"/>
    <property type="match status" value="1"/>
</dbReference>
<dbReference type="PANTHER" id="PTHR46663:SF2">
    <property type="entry name" value="GGDEF DOMAIN-CONTAINING PROTEIN"/>
    <property type="match status" value="1"/>
</dbReference>
<dbReference type="EMBL" id="CXWC01000012">
    <property type="protein sequence ID" value="CTQ75344.1"/>
    <property type="molecule type" value="Genomic_DNA"/>
</dbReference>
<evidence type="ECO:0000313" key="3">
    <source>
        <dbReference type="EMBL" id="CTQ75344.1"/>
    </source>
</evidence>